<proteinExistence type="predicted"/>
<reference evidence="1" key="1">
    <citation type="submission" date="2018-05" db="EMBL/GenBank/DDBJ databases">
        <authorList>
            <person name="Lanie J.A."/>
            <person name="Ng W.-L."/>
            <person name="Kazmierczak K.M."/>
            <person name="Andrzejewski T.M."/>
            <person name="Davidsen T.M."/>
            <person name="Wayne K.J."/>
            <person name="Tettelin H."/>
            <person name="Glass J.I."/>
            <person name="Rusch D."/>
            <person name="Podicherti R."/>
            <person name="Tsui H.-C.T."/>
            <person name="Winkler M.E."/>
        </authorList>
    </citation>
    <scope>NUCLEOTIDE SEQUENCE</scope>
</reference>
<gene>
    <name evidence="1" type="ORF">METZ01_LOCUS362803</name>
</gene>
<accession>A0A382SJ96</accession>
<sequence length="247" mass="26449">MTRYTCFFAVAWLLAFATQAARPPMMTVPTLAKAGPSVEAVYMLNGDVISGRFVKFDPVAGLVWEAANIKPALQINPAGIDRVTFKGQAPAKASQSRILLHSGNELTGQLEFADVAKVVINSWYAGRLEFKRSAIKAVIPSKGGGGRVTFNGPTASDDWVFGTAKNAGGKRGFLIPQGPRPIPGNLAKKNVPSGKFQFKANSFESSGSGAMVGRKVEFPDKSITEFDLDWATPTGRASAYFNVNVNF</sequence>
<evidence type="ECO:0000313" key="1">
    <source>
        <dbReference type="EMBL" id="SVD09949.1"/>
    </source>
</evidence>
<name>A0A382SJ96_9ZZZZ</name>
<feature type="non-terminal residue" evidence="1">
    <location>
        <position position="247"/>
    </location>
</feature>
<protein>
    <submittedName>
        <fullName evidence="1">Uncharacterized protein</fullName>
    </submittedName>
</protein>
<organism evidence="1">
    <name type="scientific">marine metagenome</name>
    <dbReference type="NCBI Taxonomy" id="408172"/>
    <lineage>
        <taxon>unclassified sequences</taxon>
        <taxon>metagenomes</taxon>
        <taxon>ecological metagenomes</taxon>
    </lineage>
</organism>
<dbReference type="EMBL" id="UINC01129508">
    <property type="protein sequence ID" value="SVD09949.1"/>
    <property type="molecule type" value="Genomic_DNA"/>
</dbReference>
<dbReference type="AlphaFoldDB" id="A0A382SJ96"/>